<dbReference type="EC" id="2.7.13.3" evidence="2"/>
<evidence type="ECO:0000256" key="7">
    <source>
        <dbReference type="ARBA" id="ARBA00022989"/>
    </source>
</evidence>
<dbReference type="Pfam" id="PF02518">
    <property type="entry name" value="HATPase_c"/>
    <property type="match status" value="1"/>
</dbReference>
<dbReference type="Pfam" id="PF08376">
    <property type="entry name" value="NIT"/>
    <property type="match status" value="1"/>
</dbReference>
<gene>
    <name evidence="11" type="ORF">NRB56_62660</name>
</gene>
<dbReference type="InterPro" id="IPR005467">
    <property type="entry name" value="His_kinase_dom"/>
</dbReference>
<proteinExistence type="predicted"/>
<reference evidence="11 12" key="1">
    <citation type="submission" date="2019-10" db="EMBL/GenBank/DDBJ databases">
        <title>Nocardia macrotermitis sp. nov. and Nocardia aurantia sp. nov., isolated from the gut of fungus growing-termite Macrotermes natalensis.</title>
        <authorList>
            <person name="Benndorf R."/>
            <person name="Schwitalla J."/>
            <person name="Martin K."/>
            <person name="De Beer W."/>
            <person name="Kaster A.-K."/>
            <person name="Vollmers J."/>
            <person name="Poulsen M."/>
            <person name="Beemelmanns C."/>
        </authorList>
    </citation>
    <scope>NUCLEOTIDE SEQUENCE [LARGE SCALE GENOMIC DNA]</scope>
    <source>
        <strain evidence="11 12">RB56</strain>
    </source>
</reference>
<dbReference type="InterPro" id="IPR050428">
    <property type="entry name" value="TCS_sensor_his_kinase"/>
</dbReference>
<dbReference type="CDD" id="cd00075">
    <property type="entry name" value="HATPase"/>
    <property type="match status" value="1"/>
</dbReference>
<feature type="domain" description="Histidine kinase" evidence="10">
    <location>
        <begin position="536"/>
        <end position="644"/>
    </location>
</feature>
<evidence type="ECO:0000256" key="9">
    <source>
        <dbReference type="SAM" id="Phobius"/>
    </source>
</evidence>
<sequence>MTYNAACGYTSPVQRVRLSGVRTRILAIAFVPSLALFGIGVGYTIYLEDEASHAEDFSRSMAGSLSFTKELMASVEDERLLSIAQLSGQDADPKALTAARARVDRALGGLGSTGRSMQRVGGSGMDEKVAAFNKLVTVQLPGLRTGVDAGAVQIPDVYAFYTGLLDGVDKGSKIVGQNAPTISAAIDEMISLKLFQAVEANSRANALTSPVAGGDLPPALMAEYRNNVGLYHSLLTQLSNDLDDADAKLVKDLLAGPALAQVTAMEDALLHPAPGKNGAPAPPPMTVEEWRTAANSVSEQLFNVAIQQNAAGMNSAADLAHSRSRAVLVSGGSAIALAIVAFAIAVLLANRIISRLRRLRSETLALAEVKLPETMRKIDAGEQVDPAAEAAALDFGNDEIGEVAQAFNRAHTAAVSAAITEARTREGVRSVFLNIAHRSQIVVARQLELLDQAESKQEDPALLDTFFRLDHLATRERRNAENLIILGGGKPGRQWRRPVPLMELVRSAVAETLDYARVNTHRLPRVFVLGNVVADLMHLLAELVDNATAFSPPQSRVDVTGNSVGKGVVVEVSDQGMGMPPDELERVNEMLRNPPDFGLATLSADSRLGLFVVAQLATRHGISVRLTDSDYGGIRAIVLIPVGLITTDAPVADHLRDRAPVRYAPSTPAAVTGSYPLPSLESAPAAPEYAPEHAPQPEPAEPLALRDESEFGFDRAVFDTGRHHVAPTEPPYQPPQPERPAYERPVYQEPADTSYLRPVTPPDSSYSRPVPPVDQPDTAYLRAISQPEPEARPATRPTPSAPPSGNGGTRPPLPRRRRQASLAPELAEDPRAEEYPSEPSRSADQARDLMSAIENGTRQGRRARPEPYPTSANPVLPNEQEGEGDFFYRR</sequence>
<dbReference type="Gene3D" id="3.30.565.10">
    <property type="entry name" value="Histidine kinase-like ATPase, C-terminal domain"/>
    <property type="match status" value="1"/>
</dbReference>
<evidence type="ECO:0000256" key="2">
    <source>
        <dbReference type="ARBA" id="ARBA00012438"/>
    </source>
</evidence>
<dbReference type="Proteomes" id="UP000431401">
    <property type="component" value="Unassembled WGS sequence"/>
</dbReference>
<dbReference type="OrthoDB" id="4652229at2"/>
<dbReference type="Gene3D" id="6.10.340.10">
    <property type="match status" value="1"/>
</dbReference>
<dbReference type="GO" id="GO:0000160">
    <property type="term" value="P:phosphorelay signal transduction system"/>
    <property type="evidence" value="ECO:0007669"/>
    <property type="project" value="TreeGrafter"/>
</dbReference>
<name>A0A7K0E0N6_9NOCA</name>
<dbReference type="EMBL" id="WEGI01000014">
    <property type="protein sequence ID" value="MQY30664.1"/>
    <property type="molecule type" value="Genomic_DNA"/>
</dbReference>
<feature type="transmembrane region" description="Helical" evidence="9">
    <location>
        <begin position="327"/>
        <end position="350"/>
    </location>
</feature>
<evidence type="ECO:0000256" key="3">
    <source>
        <dbReference type="ARBA" id="ARBA00022553"/>
    </source>
</evidence>
<feature type="region of interest" description="Disordered" evidence="8">
    <location>
        <begin position="753"/>
        <end position="890"/>
    </location>
</feature>
<dbReference type="AlphaFoldDB" id="A0A7K0E0N6"/>
<feature type="region of interest" description="Disordered" evidence="8">
    <location>
        <begin position="723"/>
        <end position="742"/>
    </location>
</feature>
<keyword evidence="4" id="KW-0808">Transferase</keyword>
<keyword evidence="12" id="KW-1185">Reference proteome</keyword>
<keyword evidence="5 9" id="KW-0812">Transmembrane</keyword>
<dbReference type="GO" id="GO:0004673">
    <property type="term" value="F:protein histidine kinase activity"/>
    <property type="evidence" value="ECO:0007669"/>
    <property type="project" value="UniProtKB-EC"/>
</dbReference>
<evidence type="ECO:0000256" key="1">
    <source>
        <dbReference type="ARBA" id="ARBA00000085"/>
    </source>
</evidence>
<dbReference type="SMART" id="SM00387">
    <property type="entry name" value="HATPase_c"/>
    <property type="match status" value="1"/>
</dbReference>
<evidence type="ECO:0000256" key="6">
    <source>
        <dbReference type="ARBA" id="ARBA00022777"/>
    </source>
</evidence>
<dbReference type="InterPro" id="IPR036890">
    <property type="entry name" value="HATPase_C_sf"/>
</dbReference>
<evidence type="ECO:0000256" key="4">
    <source>
        <dbReference type="ARBA" id="ARBA00022679"/>
    </source>
</evidence>
<dbReference type="PROSITE" id="PS50109">
    <property type="entry name" value="HIS_KIN"/>
    <property type="match status" value="1"/>
</dbReference>
<protein>
    <recommendedName>
        <fullName evidence="2">histidine kinase</fullName>
        <ecNumber evidence="2">2.7.13.3</ecNumber>
    </recommendedName>
</protein>
<dbReference type="PANTHER" id="PTHR45436">
    <property type="entry name" value="SENSOR HISTIDINE KINASE YKOH"/>
    <property type="match status" value="1"/>
</dbReference>
<dbReference type="SUPFAM" id="SSF55874">
    <property type="entry name" value="ATPase domain of HSP90 chaperone/DNA topoisomerase II/histidine kinase"/>
    <property type="match status" value="1"/>
</dbReference>
<evidence type="ECO:0000313" key="11">
    <source>
        <dbReference type="EMBL" id="MQY30664.1"/>
    </source>
</evidence>
<comment type="caution">
    <text evidence="11">The sequence shown here is derived from an EMBL/GenBank/DDBJ whole genome shotgun (WGS) entry which is preliminary data.</text>
</comment>
<dbReference type="GO" id="GO:0005886">
    <property type="term" value="C:plasma membrane"/>
    <property type="evidence" value="ECO:0007669"/>
    <property type="project" value="TreeGrafter"/>
</dbReference>
<keyword evidence="3" id="KW-0597">Phosphoprotein</keyword>
<organism evidence="11 12">
    <name type="scientific">Nocardia aurantia</name>
    <dbReference type="NCBI Taxonomy" id="2585199"/>
    <lineage>
        <taxon>Bacteria</taxon>
        <taxon>Bacillati</taxon>
        <taxon>Actinomycetota</taxon>
        <taxon>Actinomycetes</taxon>
        <taxon>Mycobacteriales</taxon>
        <taxon>Nocardiaceae</taxon>
        <taxon>Nocardia</taxon>
    </lineage>
</organism>
<dbReference type="InterPro" id="IPR013587">
    <property type="entry name" value="Nitrate/nitrite_sensing"/>
</dbReference>
<dbReference type="InterPro" id="IPR003594">
    <property type="entry name" value="HATPase_dom"/>
</dbReference>
<accession>A0A7K0E0N6</accession>
<keyword evidence="6" id="KW-0418">Kinase</keyword>
<keyword evidence="9" id="KW-0472">Membrane</keyword>
<keyword evidence="7 9" id="KW-1133">Transmembrane helix</keyword>
<evidence type="ECO:0000259" key="10">
    <source>
        <dbReference type="PROSITE" id="PS50109"/>
    </source>
</evidence>
<evidence type="ECO:0000256" key="8">
    <source>
        <dbReference type="SAM" id="MobiDB-lite"/>
    </source>
</evidence>
<comment type="catalytic activity">
    <reaction evidence="1">
        <text>ATP + protein L-histidine = ADP + protein N-phospho-L-histidine.</text>
        <dbReference type="EC" id="2.7.13.3"/>
    </reaction>
</comment>
<feature type="compositionally biased region" description="Pro residues" evidence="8">
    <location>
        <begin position="728"/>
        <end position="738"/>
    </location>
</feature>
<feature type="region of interest" description="Disordered" evidence="8">
    <location>
        <begin position="665"/>
        <end position="700"/>
    </location>
</feature>
<evidence type="ECO:0000313" key="12">
    <source>
        <dbReference type="Proteomes" id="UP000431401"/>
    </source>
</evidence>
<dbReference type="PANTHER" id="PTHR45436:SF5">
    <property type="entry name" value="SENSOR HISTIDINE KINASE TRCS"/>
    <property type="match status" value="1"/>
</dbReference>
<feature type="transmembrane region" description="Helical" evidence="9">
    <location>
        <begin position="25"/>
        <end position="46"/>
    </location>
</feature>
<evidence type="ECO:0000256" key="5">
    <source>
        <dbReference type="ARBA" id="ARBA00022692"/>
    </source>
</evidence>
<feature type="compositionally biased region" description="Low complexity" evidence="8">
    <location>
        <begin position="676"/>
        <end position="693"/>
    </location>
</feature>